<dbReference type="InterPro" id="IPR010626">
    <property type="entry name" value="DUF1217"/>
</dbReference>
<dbReference type="Gene3D" id="1.10.3700.10">
    <property type="entry name" value="AGR C 984p-like"/>
    <property type="match status" value="1"/>
</dbReference>
<protein>
    <submittedName>
        <fullName evidence="1">Flagellar basal-body rod protein FlgF</fullName>
    </submittedName>
</protein>
<dbReference type="EMBL" id="JXMU01000017">
    <property type="protein sequence ID" value="KPB00712.1"/>
    <property type="molecule type" value="Genomic_DNA"/>
</dbReference>
<keyword evidence="1" id="KW-0282">Flagellum</keyword>
<dbReference type="SUPFAM" id="SSF158837">
    <property type="entry name" value="AGR C 984p-like"/>
    <property type="match status" value="1"/>
</dbReference>
<dbReference type="PATRIC" id="fig|1514904.3.peg.1214"/>
<dbReference type="STRING" id="1514904.SU32_11855"/>
<evidence type="ECO:0000313" key="2">
    <source>
        <dbReference type="Proteomes" id="UP000038011"/>
    </source>
</evidence>
<reference evidence="1 2" key="1">
    <citation type="submission" date="2015-01" db="EMBL/GenBank/DDBJ databases">
        <title>Ahrensia donghaiensis sp. nov., a novel dimethylsulphoniopropionate-cleavage bacterium isolated from seawater and emended descriptions of the genus Ahrensia and Ahrensia kielensis.</title>
        <authorList>
            <person name="Liu J."/>
        </authorList>
    </citation>
    <scope>NUCLEOTIDE SEQUENCE [LARGE SCALE GENOMIC DNA]</scope>
    <source>
        <strain evidence="1 2">LZD062</strain>
    </source>
</reference>
<accession>A0A0N0E739</accession>
<dbReference type="Proteomes" id="UP000038011">
    <property type="component" value="Unassembled WGS sequence"/>
</dbReference>
<keyword evidence="1" id="KW-0969">Cilium</keyword>
<proteinExistence type="predicted"/>
<dbReference type="InterPro" id="IPR023157">
    <property type="entry name" value="AGR-C-984p-like_sf"/>
</dbReference>
<evidence type="ECO:0000313" key="1">
    <source>
        <dbReference type="EMBL" id="KPB00712.1"/>
    </source>
</evidence>
<keyword evidence="2" id="KW-1185">Reference proteome</keyword>
<dbReference type="OrthoDB" id="7824597at2"/>
<dbReference type="RefSeq" id="WP_053999589.1">
    <property type="nucleotide sequence ID" value="NZ_JXMU01000017.1"/>
</dbReference>
<sequence>MVGTLTSYQNLSRDIPSAISRVAAQPFEAREVEYFSKTIQTIKNVEDFVADRRVFAFAMQAFGLGEMTYATAFMEKVLNEGISDDDSFANSLSDPRYREFAKAFNFESFGSAATSFDRAQGEVVDKYLRQTLEESQDNEGVRLALYFERKAPNITSYLQILAEPAIATVVRTALGIPQSTAALDLDKQVEMISEKLDLEEFQSAEGIEKFLQKFTALYDINNPQTTDAGGVGLLFGQAGAIGIDMNTMLQIQQLRRT</sequence>
<organism evidence="1 2">
    <name type="scientific">Ahrensia marina</name>
    <dbReference type="NCBI Taxonomy" id="1514904"/>
    <lineage>
        <taxon>Bacteria</taxon>
        <taxon>Pseudomonadati</taxon>
        <taxon>Pseudomonadota</taxon>
        <taxon>Alphaproteobacteria</taxon>
        <taxon>Hyphomicrobiales</taxon>
        <taxon>Ahrensiaceae</taxon>
        <taxon>Ahrensia</taxon>
    </lineage>
</organism>
<gene>
    <name evidence="1" type="ORF">SU32_11855</name>
</gene>
<dbReference type="Pfam" id="PF06748">
    <property type="entry name" value="DUF1217"/>
    <property type="match status" value="1"/>
</dbReference>
<comment type="caution">
    <text evidence="1">The sequence shown here is derived from an EMBL/GenBank/DDBJ whole genome shotgun (WGS) entry which is preliminary data.</text>
</comment>
<dbReference type="AlphaFoldDB" id="A0A0N0E739"/>
<name>A0A0N0E739_9HYPH</name>
<keyword evidence="1" id="KW-0966">Cell projection</keyword>